<comment type="function">
    <text evidence="9">Catalyzes the attachment of tryptophan to tRNA(Trp).</text>
</comment>
<evidence type="ECO:0000313" key="11">
    <source>
        <dbReference type="EMBL" id="ERS93032.1"/>
    </source>
</evidence>
<evidence type="ECO:0000256" key="9">
    <source>
        <dbReference type="HAMAP-Rule" id="MF_00140"/>
    </source>
</evidence>
<comment type="caution">
    <text evidence="11">The sequence shown here is derived from an EMBL/GenBank/DDBJ whole genome shotgun (WGS) entry which is preliminary data.</text>
</comment>
<feature type="binding site" evidence="9">
    <location>
        <position position="184"/>
    </location>
    <ligand>
        <name>ATP</name>
        <dbReference type="ChEBI" id="CHEBI:30616"/>
    </ligand>
</feature>
<dbReference type="HAMAP" id="MF_00140_B">
    <property type="entry name" value="Trp_tRNA_synth_B"/>
    <property type="match status" value="1"/>
</dbReference>
<dbReference type="InterPro" id="IPR002305">
    <property type="entry name" value="aa-tRNA-synth_Ic"/>
</dbReference>
<feature type="binding site" evidence="9">
    <location>
        <begin position="145"/>
        <end position="147"/>
    </location>
    <ligand>
        <name>ATP</name>
        <dbReference type="ChEBI" id="CHEBI:30616"/>
    </ligand>
</feature>
<comment type="subcellular location">
    <subcellularLocation>
        <location evidence="9">Cytoplasm</location>
    </subcellularLocation>
</comment>
<feature type="binding site" evidence="9">
    <location>
        <begin position="193"/>
        <end position="197"/>
    </location>
    <ligand>
        <name>ATP</name>
        <dbReference type="ChEBI" id="CHEBI:30616"/>
    </ligand>
</feature>
<feature type="short sequence motif" description="'KMSKS' region" evidence="9">
    <location>
        <begin position="193"/>
        <end position="197"/>
    </location>
</feature>
<dbReference type="RefSeq" id="WP_002481950.1">
    <property type="nucleotide sequence ID" value="NZ_AXDY01000007.1"/>
</dbReference>
<dbReference type="EC" id="6.1.1.2" evidence="9"/>
<keyword evidence="3 9" id="KW-0547">Nucleotide-binding</keyword>
<dbReference type="PROSITE" id="PS00178">
    <property type="entry name" value="AA_TRNA_LIGASE_I"/>
    <property type="match status" value="1"/>
</dbReference>
<evidence type="ECO:0000256" key="4">
    <source>
        <dbReference type="ARBA" id="ARBA00022840"/>
    </source>
</evidence>
<feature type="binding site" evidence="9">
    <location>
        <position position="133"/>
    </location>
    <ligand>
        <name>L-tryptophan</name>
        <dbReference type="ChEBI" id="CHEBI:57912"/>
    </ligand>
</feature>
<dbReference type="InterPro" id="IPR001412">
    <property type="entry name" value="aa-tRNA-synth_I_CS"/>
</dbReference>
<dbReference type="GO" id="GO:0004830">
    <property type="term" value="F:tryptophan-tRNA ligase activity"/>
    <property type="evidence" value="ECO:0007669"/>
    <property type="project" value="UniProtKB-EC"/>
</dbReference>
<dbReference type="InterPro" id="IPR024109">
    <property type="entry name" value="Trp-tRNA-ligase_bac-type"/>
</dbReference>
<comment type="similarity">
    <text evidence="1 9 10">Belongs to the class-I aminoacyl-tRNA synthetase family.</text>
</comment>
<keyword evidence="12" id="KW-1185">Reference proteome</keyword>
<feature type="binding site" evidence="9">
    <location>
        <begin position="17"/>
        <end position="18"/>
    </location>
    <ligand>
        <name>ATP</name>
        <dbReference type="ChEBI" id="CHEBI:30616"/>
    </ligand>
</feature>
<reference evidence="11 12" key="1">
    <citation type="journal article" date="2013" name="Genome Announc.">
        <title>Draft Genome Sequence of Staphylococcus simulans UMC-CNS-990, Isolated from a Case of Chronic Bovine Mastitis.</title>
        <authorList>
            <person name="Calcutt M.J."/>
            <person name="Foecking M.F."/>
            <person name="Hsieh H.Y."/>
            <person name="Perry J."/>
            <person name="Stewart G.C."/>
            <person name="Middleton J.R."/>
        </authorList>
    </citation>
    <scope>NUCLEOTIDE SEQUENCE [LARGE SCALE GENOMIC DNA]</scope>
    <source>
        <strain evidence="11 12">UMC-CNS-990</strain>
    </source>
</reference>
<keyword evidence="5 9" id="KW-0648">Protein biosynthesis</keyword>
<dbReference type="SUPFAM" id="SSF52374">
    <property type="entry name" value="Nucleotidylyl transferase"/>
    <property type="match status" value="1"/>
</dbReference>
<dbReference type="NCBIfam" id="TIGR00233">
    <property type="entry name" value="trpS"/>
    <property type="match status" value="1"/>
</dbReference>
<dbReference type="Gene3D" id="1.10.240.10">
    <property type="entry name" value="Tyrosyl-Transfer RNA Synthetase"/>
    <property type="match status" value="1"/>
</dbReference>
<dbReference type="PANTHER" id="PTHR43766:SF1">
    <property type="entry name" value="TRYPTOPHAN--TRNA LIGASE, MITOCHONDRIAL"/>
    <property type="match status" value="1"/>
</dbReference>
<dbReference type="CDD" id="cd00806">
    <property type="entry name" value="TrpRS_core"/>
    <property type="match status" value="1"/>
</dbReference>
<keyword evidence="2 9" id="KW-0436">Ligase</keyword>
<dbReference type="InterPro" id="IPR050203">
    <property type="entry name" value="Trp-tRNA_synthetase"/>
</dbReference>
<evidence type="ECO:0000256" key="7">
    <source>
        <dbReference type="ARBA" id="ARBA00048359"/>
    </source>
</evidence>
<comment type="catalytic activity">
    <reaction evidence="8 9">
        <text>tRNA(Trp) + L-tryptophan + ATP = L-tryptophyl-tRNA(Trp) + AMP + diphosphate + H(+)</text>
        <dbReference type="Rhea" id="RHEA:24080"/>
        <dbReference type="Rhea" id="RHEA-COMP:9671"/>
        <dbReference type="Rhea" id="RHEA-COMP:9705"/>
        <dbReference type="ChEBI" id="CHEBI:15378"/>
        <dbReference type="ChEBI" id="CHEBI:30616"/>
        <dbReference type="ChEBI" id="CHEBI:33019"/>
        <dbReference type="ChEBI" id="CHEBI:57912"/>
        <dbReference type="ChEBI" id="CHEBI:78442"/>
        <dbReference type="ChEBI" id="CHEBI:78535"/>
        <dbReference type="ChEBI" id="CHEBI:456215"/>
        <dbReference type="EC" id="6.1.1.2"/>
    </reaction>
</comment>
<keyword evidence="6 9" id="KW-0030">Aminoacyl-tRNA synthetase</keyword>
<dbReference type="GeneID" id="77332128"/>
<evidence type="ECO:0000256" key="6">
    <source>
        <dbReference type="ARBA" id="ARBA00023146"/>
    </source>
</evidence>
<protein>
    <recommendedName>
        <fullName evidence="9">Tryptophan--tRNA ligase</fullName>
        <ecNumber evidence="9">6.1.1.2</ecNumber>
    </recommendedName>
    <alternativeName>
        <fullName evidence="9">Tryptophanyl-tRNA synthetase</fullName>
        <shortName evidence="9">TrpRS</shortName>
    </alternativeName>
</protein>
<evidence type="ECO:0000256" key="3">
    <source>
        <dbReference type="ARBA" id="ARBA00022741"/>
    </source>
</evidence>
<feature type="binding site" evidence="9">
    <location>
        <begin position="9"/>
        <end position="11"/>
    </location>
    <ligand>
        <name>ATP</name>
        <dbReference type="ChEBI" id="CHEBI:30616"/>
    </ligand>
</feature>
<dbReference type="InterPro" id="IPR002306">
    <property type="entry name" value="Trp-tRNA-ligase"/>
</dbReference>
<evidence type="ECO:0000256" key="2">
    <source>
        <dbReference type="ARBA" id="ARBA00022598"/>
    </source>
</evidence>
<sequence length="331" mass="37370">METLFSGIQPSGIPTLGNYIGALKQFSEVQDDYNCFFCIVDQHAITVPQDRLKLRERIRQLAAIYLASGIDPEKSTLFIQSEVPAHVQAGWMLTTISSVGELERMTQFKDKSSKQTEGIPAGLLTYPPLMAADIVLYNTNIVPVGEDQKQHLELTRNLVDRFNSRYNDVLVKPEVRMPKIGGRVMSLQDPTKKMSKSDDNTKNYISLLDNPNTAAKKIKSAVTDSDGIIKYDKDNKPGISNLLSIYSSLTDESFSDLEKRYEGKGYGDFKGDLAEVVKNFLTEFQERYNDYYHSDKLDEILDLGRDKAIKASSRTLQKMENAMGLGRKRKR</sequence>
<dbReference type="InterPro" id="IPR014729">
    <property type="entry name" value="Rossmann-like_a/b/a_fold"/>
</dbReference>
<dbReference type="Pfam" id="PF00579">
    <property type="entry name" value="tRNA-synt_1b"/>
    <property type="match status" value="1"/>
</dbReference>
<comment type="subunit">
    <text evidence="9">Homodimer.</text>
</comment>
<organism evidence="11 12">
    <name type="scientific">Staphylococcus simulans UMC-CNS-990</name>
    <dbReference type="NCBI Taxonomy" id="1405498"/>
    <lineage>
        <taxon>Bacteria</taxon>
        <taxon>Bacillati</taxon>
        <taxon>Bacillota</taxon>
        <taxon>Bacilli</taxon>
        <taxon>Bacillales</taxon>
        <taxon>Staphylococcaceae</taxon>
        <taxon>Staphylococcus</taxon>
    </lineage>
</organism>
<feature type="short sequence motif" description="'HIGH' region" evidence="9">
    <location>
        <begin position="10"/>
        <end position="18"/>
    </location>
</feature>
<gene>
    <name evidence="9" type="primary">trpS</name>
    <name evidence="11" type="ORF">SSIM_08795</name>
</gene>
<keyword evidence="9" id="KW-0963">Cytoplasm</keyword>
<comment type="catalytic activity">
    <reaction evidence="7">
        <text>tRNA(Ile) + L-isoleucine + ATP = L-isoleucyl-tRNA(Ile) + AMP + diphosphate</text>
        <dbReference type="Rhea" id="RHEA:11060"/>
        <dbReference type="Rhea" id="RHEA-COMP:9666"/>
        <dbReference type="Rhea" id="RHEA-COMP:9695"/>
        <dbReference type="ChEBI" id="CHEBI:30616"/>
        <dbReference type="ChEBI" id="CHEBI:33019"/>
        <dbReference type="ChEBI" id="CHEBI:58045"/>
        <dbReference type="ChEBI" id="CHEBI:78442"/>
        <dbReference type="ChEBI" id="CHEBI:78528"/>
        <dbReference type="ChEBI" id="CHEBI:456215"/>
        <dbReference type="EC" id="6.1.1.5"/>
    </reaction>
</comment>
<dbReference type="PRINTS" id="PR01039">
    <property type="entry name" value="TRNASYNTHTRP"/>
</dbReference>
<name>A0ABN0PBL3_STASI</name>
<evidence type="ECO:0000313" key="12">
    <source>
        <dbReference type="Proteomes" id="UP000017131"/>
    </source>
</evidence>
<proteinExistence type="inferred from homology"/>
<evidence type="ECO:0000256" key="8">
    <source>
        <dbReference type="ARBA" id="ARBA00049929"/>
    </source>
</evidence>
<accession>A0ABN0PBL3</accession>
<evidence type="ECO:0000256" key="10">
    <source>
        <dbReference type="RuleBase" id="RU363036"/>
    </source>
</evidence>
<evidence type="ECO:0000256" key="1">
    <source>
        <dbReference type="ARBA" id="ARBA00005594"/>
    </source>
</evidence>
<dbReference type="PANTHER" id="PTHR43766">
    <property type="entry name" value="TRYPTOPHAN--TRNA LIGASE, MITOCHONDRIAL"/>
    <property type="match status" value="1"/>
</dbReference>
<dbReference type="EMBL" id="AXDY01000007">
    <property type="protein sequence ID" value="ERS93032.1"/>
    <property type="molecule type" value="Genomic_DNA"/>
</dbReference>
<dbReference type="Proteomes" id="UP000017131">
    <property type="component" value="Unassembled WGS sequence"/>
</dbReference>
<dbReference type="Gene3D" id="3.40.50.620">
    <property type="entry name" value="HUPs"/>
    <property type="match status" value="1"/>
</dbReference>
<keyword evidence="4 9" id="KW-0067">ATP-binding</keyword>
<evidence type="ECO:0000256" key="5">
    <source>
        <dbReference type="ARBA" id="ARBA00022917"/>
    </source>
</evidence>